<feature type="non-terminal residue" evidence="1">
    <location>
        <position position="1"/>
    </location>
</feature>
<dbReference type="EMBL" id="BARV01036584">
    <property type="protein sequence ID" value="GAI55421.1"/>
    <property type="molecule type" value="Genomic_DNA"/>
</dbReference>
<dbReference type="AlphaFoldDB" id="X1QKU2"/>
<reference evidence="1" key="1">
    <citation type="journal article" date="2014" name="Front. Microbiol.">
        <title>High frequency of phylogenetically diverse reductive dehalogenase-homologous genes in deep subseafloor sedimentary metagenomes.</title>
        <authorList>
            <person name="Kawai M."/>
            <person name="Futagami T."/>
            <person name="Toyoda A."/>
            <person name="Takaki Y."/>
            <person name="Nishi S."/>
            <person name="Hori S."/>
            <person name="Arai W."/>
            <person name="Tsubouchi T."/>
            <person name="Morono Y."/>
            <person name="Uchiyama I."/>
            <person name="Ito T."/>
            <person name="Fujiyama A."/>
            <person name="Inagaki F."/>
            <person name="Takami H."/>
        </authorList>
    </citation>
    <scope>NUCLEOTIDE SEQUENCE</scope>
    <source>
        <strain evidence="1">Expedition CK06-06</strain>
    </source>
</reference>
<sequence>PDREVQMRYWKRVDTDDNIIAVESYSHGFDIEGAIEITKEEYDEFIASLPEPEPIPPTPDEARLTEIVANSPEVITMPEMWEAIRILARIHNIGGE</sequence>
<name>X1QKU2_9ZZZZ</name>
<comment type="caution">
    <text evidence="1">The sequence shown here is derived from an EMBL/GenBank/DDBJ whole genome shotgun (WGS) entry which is preliminary data.</text>
</comment>
<proteinExistence type="predicted"/>
<organism evidence="1">
    <name type="scientific">marine sediment metagenome</name>
    <dbReference type="NCBI Taxonomy" id="412755"/>
    <lineage>
        <taxon>unclassified sequences</taxon>
        <taxon>metagenomes</taxon>
        <taxon>ecological metagenomes</taxon>
    </lineage>
</organism>
<protein>
    <submittedName>
        <fullName evidence="1">Uncharacterized protein</fullName>
    </submittedName>
</protein>
<gene>
    <name evidence="1" type="ORF">S06H3_56811</name>
</gene>
<accession>X1QKU2</accession>
<evidence type="ECO:0000313" key="1">
    <source>
        <dbReference type="EMBL" id="GAI55421.1"/>
    </source>
</evidence>